<dbReference type="GO" id="GO:0003677">
    <property type="term" value="F:DNA binding"/>
    <property type="evidence" value="ECO:0007669"/>
    <property type="project" value="InterPro"/>
</dbReference>
<dbReference type="InterPro" id="IPR002514">
    <property type="entry name" value="Transposase_8"/>
</dbReference>
<evidence type="ECO:0000313" key="1">
    <source>
        <dbReference type="EMBL" id="GAG89225.1"/>
    </source>
</evidence>
<proteinExistence type="predicted"/>
<protein>
    <recommendedName>
        <fullName evidence="2">Transposase</fullName>
    </recommendedName>
</protein>
<reference evidence="1" key="1">
    <citation type="journal article" date="2014" name="Front. Microbiol.">
        <title>High frequency of phylogenetically diverse reductive dehalogenase-homologous genes in deep subseafloor sedimentary metagenomes.</title>
        <authorList>
            <person name="Kawai M."/>
            <person name="Futagami T."/>
            <person name="Toyoda A."/>
            <person name="Takaki Y."/>
            <person name="Nishi S."/>
            <person name="Hori S."/>
            <person name="Arai W."/>
            <person name="Tsubouchi T."/>
            <person name="Morono Y."/>
            <person name="Uchiyama I."/>
            <person name="Ito T."/>
            <person name="Fujiyama A."/>
            <person name="Inagaki F."/>
            <person name="Takami H."/>
        </authorList>
    </citation>
    <scope>NUCLEOTIDE SEQUENCE</scope>
    <source>
        <strain evidence="1">Expedition CK06-06</strain>
    </source>
</reference>
<dbReference type="InterPro" id="IPR009057">
    <property type="entry name" value="Homeodomain-like_sf"/>
</dbReference>
<name>X1B2N2_9ZZZZ</name>
<accession>X1B2N2</accession>
<dbReference type="GO" id="GO:0004803">
    <property type="term" value="F:transposase activity"/>
    <property type="evidence" value="ECO:0007669"/>
    <property type="project" value="InterPro"/>
</dbReference>
<dbReference type="AlphaFoldDB" id="X1B2N2"/>
<sequence length="81" mass="9035">MTVVTQQLSEEAKEAIVAKAINRKDKSINLIAQENNISKSTLYKWVKQYHDASPASKGSLPLKSKNCDIIAKRLEHIINTA</sequence>
<dbReference type="Pfam" id="PF01527">
    <property type="entry name" value="HTH_Tnp_1"/>
    <property type="match status" value="1"/>
</dbReference>
<feature type="non-terminal residue" evidence="1">
    <location>
        <position position="81"/>
    </location>
</feature>
<dbReference type="SUPFAM" id="SSF46689">
    <property type="entry name" value="Homeodomain-like"/>
    <property type="match status" value="1"/>
</dbReference>
<comment type="caution">
    <text evidence="1">The sequence shown here is derived from an EMBL/GenBank/DDBJ whole genome shotgun (WGS) entry which is preliminary data.</text>
</comment>
<dbReference type="EMBL" id="BART01013191">
    <property type="protein sequence ID" value="GAG89225.1"/>
    <property type="molecule type" value="Genomic_DNA"/>
</dbReference>
<organism evidence="1">
    <name type="scientific">marine sediment metagenome</name>
    <dbReference type="NCBI Taxonomy" id="412755"/>
    <lineage>
        <taxon>unclassified sequences</taxon>
        <taxon>metagenomes</taxon>
        <taxon>ecological metagenomes</taxon>
    </lineage>
</organism>
<dbReference type="GO" id="GO:0006313">
    <property type="term" value="P:DNA transposition"/>
    <property type="evidence" value="ECO:0007669"/>
    <property type="project" value="InterPro"/>
</dbReference>
<evidence type="ECO:0008006" key="2">
    <source>
        <dbReference type="Google" id="ProtNLM"/>
    </source>
</evidence>
<gene>
    <name evidence="1" type="ORF">S01H4_27122</name>
</gene>
<dbReference type="Gene3D" id="1.10.10.60">
    <property type="entry name" value="Homeodomain-like"/>
    <property type="match status" value="1"/>
</dbReference>